<dbReference type="Proteomes" id="UP000245430">
    <property type="component" value="Unassembled WGS sequence"/>
</dbReference>
<accession>A0A316DS00</accession>
<evidence type="ECO:0000313" key="1">
    <source>
        <dbReference type="EMBL" id="PWK20745.1"/>
    </source>
</evidence>
<dbReference type="RefSeq" id="WP_109681005.1">
    <property type="nucleotide sequence ID" value="NZ_QGGP01000001.1"/>
</dbReference>
<organism evidence="1 2">
    <name type="scientific">Xanthomarina spongicola</name>
    <dbReference type="NCBI Taxonomy" id="570520"/>
    <lineage>
        <taxon>Bacteria</taxon>
        <taxon>Pseudomonadati</taxon>
        <taxon>Bacteroidota</taxon>
        <taxon>Flavobacteriia</taxon>
        <taxon>Flavobacteriales</taxon>
        <taxon>Flavobacteriaceae</taxon>
        <taxon>Xanthomarina</taxon>
    </lineage>
</organism>
<dbReference type="OrthoDB" id="1151160at2"/>
<proteinExistence type="predicted"/>
<gene>
    <name evidence="1" type="ORF">LX78_00448</name>
</gene>
<evidence type="ECO:0000313" key="2">
    <source>
        <dbReference type="Proteomes" id="UP000245430"/>
    </source>
</evidence>
<protein>
    <submittedName>
        <fullName evidence="1">Uncharacterized protein</fullName>
    </submittedName>
</protein>
<dbReference type="AlphaFoldDB" id="A0A316DS00"/>
<name>A0A316DS00_9FLAO</name>
<comment type="caution">
    <text evidence="1">The sequence shown here is derived from an EMBL/GenBank/DDBJ whole genome shotgun (WGS) entry which is preliminary data.</text>
</comment>
<reference evidence="1 2" key="1">
    <citation type="submission" date="2018-05" db="EMBL/GenBank/DDBJ databases">
        <title>Genomic Encyclopedia of Archaeal and Bacterial Type Strains, Phase II (KMG-II): from individual species to whole genera.</title>
        <authorList>
            <person name="Goeker M."/>
        </authorList>
    </citation>
    <scope>NUCLEOTIDE SEQUENCE [LARGE SCALE GENOMIC DNA]</scope>
    <source>
        <strain evidence="1 2">DSM 22637</strain>
    </source>
</reference>
<dbReference type="EMBL" id="QGGP01000001">
    <property type="protein sequence ID" value="PWK20745.1"/>
    <property type="molecule type" value="Genomic_DNA"/>
</dbReference>
<sequence length="200" mass="23094">MNKLLVFALLFSTTYMFSQKANVTKGDWSALKGISEYTLVFDYSDLEIPKFDSEEAFLEEKMAKRDEKEPGTGEAFRESWFSDRENFYEPRFIETFNDRYKDGLVKVDRDLGSAEYTMKIHTTFIYPGYNVGVVRHNSKIEVTLSVYKNDSPDDVIFEVDYTKIEGAGSGGYDFNSGQRIADAYVIFARALVKHMYKNNK</sequence>
<keyword evidence="2" id="KW-1185">Reference proteome</keyword>